<proteinExistence type="predicted"/>
<accession>A0AAP2Z2R1</accession>
<dbReference type="RefSeq" id="WP_338005951.1">
    <property type="nucleotide sequence ID" value="NZ_JAOPKA010000022.1"/>
</dbReference>
<evidence type="ECO:0000313" key="3">
    <source>
        <dbReference type="EMBL" id="MCU4974011.1"/>
    </source>
</evidence>
<keyword evidence="4" id="KW-1185">Reference proteome</keyword>
<evidence type="ECO:0000313" key="4">
    <source>
        <dbReference type="Proteomes" id="UP001320972"/>
    </source>
</evidence>
<dbReference type="Proteomes" id="UP001320972">
    <property type="component" value="Unassembled WGS sequence"/>
</dbReference>
<protein>
    <recommendedName>
        <fullName evidence="1">DUF7968 domain-containing protein</fullName>
    </recommendedName>
</protein>
<sequence>MGTSEREVNTIDPSTVEDQADRIVVSFRSPETEPDETDDWWIADSEWLQENMTKANYLRYLRRAHAGPVSVGDEWEEFVNCGCASPEDVVLRVEEVVGGSAIGSETTIDVVSRKTFLAT</sequence>
<name>A0AAP2Z2R1_9EURY</name>
<feature type="domain" description="DUF7968" evidence="1">
    <location>
        <begin position="45"/>
        <end position="115"/>
    </location>
</feature>
<organism evidence="2 5">
    <name type="scientific">Natronoglomus mannanivorans</name>
    <dbReference type="NCBI Taxonomy" id="2979990"/>
    <lineage>
        <taxon>Archaea</taxon>
        <taxon>Methanobacteriati</taxon>
        <taxon>Methanobacteriota</taxon>
        <taxon>Stenosarchaea group</taxon>
        <taxon>Halobacteria</taxon>
        <taxon>Halobacteriales</taxon>
        <taxon>Natrialbaceae</taxon>
        <taxon>Natronoglomus</taxon>
    </lineage>
</organism>
<dbReference type="InterPro" id="IPR058274">
    <property type="entry name" value="DUF7968"/>
</dbReference>
<reference evidence="2 4" key="1">
    <citation type="submission" date="2022-09" db="EMBL/GenBank/DDBJ databases">
        <title>Enrichment on poylsaccharides allowed isolation of novel metabolic and taxonomic groups of Haloarchaea.</title>
        <authorList>
            <person name="Sorokin D.Y."/>
            <person name="Elcheninov A.G."/>
            <person name="Khizhniak T.V."/>
            <person name="Kolganova T.V."/>
            <person name="Kublanov I.V."/>
        </authorList>
    </citation>
    <scope>NUCLEOTIDE SEQUENCE</scope>
    <source>
        <strain evidence="3 4">AArc-m2/3/4</strain>
        <strain evidence="2">AArc-xg1-1</strain>
    </source>
</reference>
<dbReference type="EMBL" id="JAOPKB010000009">
    <property type="protein sequence ID" value="MCU4974011.1"/>
    <property type="molecule type" value="Genomic_DNA"/>
</dbReference>
<dbReference type="AlphaFoldDB" id="A0AAP2Z2R1"/>
<evidence type="ECO:0000313" key="2">
    <source>
        <dbReference type="EMBL" id="MCU4744147.1"/>
    </source>
</evidence>
<dbReference type="EMBL" id="JAOPKA010000022">
    <property type="protein sequence ID" value="MCU4744147.1"/>
    <property type="molecule type" value="Genomic_DNA"/>
</dbReference>
<dbReference type="Pfam" id="PF25922">
    <property type="entry name" value="DUF7968"/>
    <property type="match status" value="1"/>
</dbReference>
<dbReference type="Proteomes" id="UP001321018">
    <property type="component" value="Unassembled WGS sequence"/>
</dbReference>
<gene>
    <name evidence="3" type="ORF">OB955_14855</name>
    <name evidence="2" type="ORF">OB960_22455</name>
</gene>
<evidence type="ECO:0000259" key="1">
    <source>
        <dbReference type="Pfam" id="PF25922"/>
    </source>
</evidence>
<comment type="caution">
    <text evidence="2">The sequence shown here is derived from an EMBL/GenBank/DDBJ whole genome shotgun (WGS) entry which is preliminary data.</text>
</comment>
<evidence type="ECO:0000313" key="5">
    <source>
        <dbReference type="Proteomes" id="UP001321018"/>
    </source>
</evidence>